<dbReference type="AlphaFoldDB" id="A0A454HJ95"/>
<evidence type="ECO:0000313" key="2">
    <source>
        <dbReference type="EMBL" id="VUW95753.1"/>
    </source>
</evidence>
<dbReference type="EMBL" id="CABHNB010000011">
    <property type="protein sequence ID" value="VUW95753.1"/>
    <property type="molecule type" value="Genomic_DNA"/>
</dbReference>
<accession>A0A454HJ95</accession>
<evidence type="ECO:0000313" key="3">
    <source>
        <dbReference type="Proteomes" id="UP000265808"/>
    </source>
</evidence>
<dbReference type="RefSeq" id="WP_117997304.1">
    <property type="nucleotide sequence ID" value="NZ_CABHNB010000011.1"/>
</dbReference>
<organism evidence="1 3">
    <name type="scientific">Blautia obeum</name>
    <dbReference type="NCBI Taxonomy" id="40520"/>
    <lineage>
        <taxon>Bacteria</taxon>
        <taxon>Bacillati</taxon>
        <taxon>Bacillota</taxon>
        <taxon>Clostridia</taxon>
        <taxon>Lachnospirales</taxon>
        <taxon>Lachnospiraceae</taxon>
        <taxon>Blautia</taxon>
    </lineage>
</organism>
<dbReference type="EMBL" id="QSHL01000003">
    <property type="protein sequence ID" value="RHC08552.1"/>
    <property type="molecule type" value="Genomic_DNA"/>
</dbReference>
<evidence type="ECO:0000313" key="4">
    <source>
        <dbReference type="Proteomes" id="UP000409147"/>
    </source>
</evidence>
<reference evidence="1 3" key="1">
    <citation type="submission" date="2018-08" db="EMBL/GenBank/DDBJ databases">
        <title>A genome reference for cultivated species of the human gut microbiota.</title>
        <authorList>
            <person name="Zou Y."/>
            <person name="Xue W."/>
            <person name="Luo G."/>
        </authorList>
    </citation>
    <scope>NUCLEOTIDE SEQUENCE [LARGE SCALE GENOMIC DNA]</scope>
    <source>
        <strain evidence="1 3">AM37-4AC</strain>
    </source>
</reference>
<keyword evidence="4" id="KW-1185">Reference proteome</keyword>
<evidence type="ECO:0000313" key="1">
    <source>
        <dbReference type="EMBL" id="RHC08552.1"/>
    </source>
</evidence>
<reference evidence="2 4" key="2">
    <citation type="submission" date="2019-07" db="EMBL/GenBank/DDBJ databases">
        <authorList>
            <person name="Hibberd C M."/>
            <person name="Gehrig L. J."/>
            <person name="Chang H.-W."/>
            <person name="Venkatesh S."/>
        </authorList>
    </citation>
    <scope>NUCLEOTIDE SEQUENCE [LARGE SCALE GENOMIC DNA]</scope>
    <source>
        <strain evidence="2">Ruminococcus_obeum_SSTS_Bg7063</strain>
    </source>
</reference>
<sequence>MAVLTKQERTAKIGDIVEKVTQMTDEQLGNVYEYTADEFAEPNHEAEALNAVIQLSRKYGRK</sequence>
<name>A0A454HJ95_9FIRM</name>
<gene>
    <name evidence="1" type="ORF">DW859_06680</name>
    <name evidence="2" type="ORF">ROSSTS7063_00718</name>
</gene>
<protein>
    <submittedName>
        <fullName evidence="1">Uncharacterized protein</fullName>
    </submittedName>
</protein>
<dbReference type="Proteomes" id="UP000265808">
    <property type="component" value="Unassembled WGS sequence"/>
</dbReference>
<proteinExistence type="predicted"/>
<dbReference type="Proteomes" id="UP000409147">
    <property type="component" value="Unassembled WGS sequence"/>
</dbReference>